<gene>
    <name evidence="1" type="ORF">IV203_025075</name>
</gene>
<reference evidence="1" key="2">
    <citation type="submission" date="2021-04" db="EMBL/GenBank/DDBJ databases">
        <authorList>
            <person name="Podell S."/>
        </authorList>
    </citation>
    <scope>NUCLEOTIDE SEQUENCE</scope>
    <source>
        <strain evidence="1">Hildebrandi</strain>
    </source>
</reference>
<evidence type="ECO:0000313" key="2">
    <source>
        <dbReference type="Proteomes" id="UP000693970"/>
    </source>
</evidence>
<sequence>MVSISETYKEVFELVPRIVCVAAALLSTARGPAKNEGSHHIKRERVPCETIFRRLGGRIFRRCYRMSEPMFWKLHNLLKPYMGGDKKRKRGSTPNGDIPTSSRLSMALRWFAGGDPLDIFQSTVSHRNKCTSASGLWLTQSTNVQRFKSSFQRVMRSSEESPTVSVPNPK</sequence>
<accession>A0A9K3LPN1</accession>
<name>A0A9K3LPN1_9STRA</name>
<dbReference type="EMBL" id="JAGRRH010000008">
    <property type="protein sequence ID" value="KAG7365634.1"/>
    <property type="molecule type" value="Genomic_DNA"/>
</dbReference>
<reference evidence="1" key="1">
    <citation type="journal article" date="2021" name="Sci. Rep.">
        <title>Diploid genomic architecture of Nitzschia inconspicua, an elite biomass production diatom.</title>
        <authorList>
            <person name="Oliver A."/>
            <person name="Podell S."/>
            <person name="Pinowska A."/>
            <person name="Traller J.C."/>
            <person name="Smith S.R."/>
            <person name="McClure R."/>
            <person name="Beliaev A."/>
            <person name="Bohutskyi P."/>
            <person name="Hill E.A."/>
            <person name="Rabines A."/>
            <person name="Zheng H."/>
            <person name="Allen L.Z."/>
            <person name="Kuo A."/>
            <person name="Grigoriev I.V."/>
            <person name="Allen A.E."/>
            <person name="Hazlebeck D."/>
            <person name="Allen E.E."/>
        </authorList>
    </citation>
    <scope>NUCLEOTIDE SEQUENCE</scope>
    <source>
        <strain evidence="1">Hildebrandi</strain>
    </source>
</reference>
<comment type="caution">
    <text evidence="1">The sequence shown here is derived from an EMBL/GenBank/DDBJ whole genome shotgun (WGS) entry which is preliminary data.</text>
</comment>
<organism evidence="1 2">
    <name type="scientific">Nitzschia inconspicua</name>
    <dbReference type="NCBI Taxonomy" id="303405"/>
    <lineage>
        <taxon>Eukaryota</taxon>
        <taxon>Sar</taxon>
        <taxon>Stramenopiles</taxon>
        <taxon>Ochrophyta</taxon>
        <taxon>Bacillariophyta</taxon>
        <taxon>Bacillariophyceae</taxon>
        <taxon>Bacillariophycidae</taxon>
        <taxon>Bacillariales</taxon>
        <taxon>Bacillariaceae</taxon>
        <taxon>Nitzschia</taxon>
    </lineage>
</organism>
<evidence type="ECO:0000313" key="1">
    <source>
        <dbReference type="EMBL" id="KAG7365634.1"/>
    </source>
</evidence>
<dbReference type="Proteomes" id="UP000693970">
    <property type="component" value="Unassembled WGS sequence"/>
</dbReference>
<protein>
    <submittedName>
        <fullName evidence="1">Uncharacterized protein</fullName>
    </submittedName>
</protein>
<proteinExistence type="predicted"/>
<dbReference type="AlphaFoldDB" id="A0A9K3LPN1"/>
<dbReference type="OrthoDB" id="52274at2759"/>
<keyword evidence="2" id="KW-1185">Reference proteome</keyword>